<dbReference type="RefSeq" id="WP_004200728.1">
    <property type="nucleotide sequence ID" value="NZ_CAJMTF010000110.1"/>
</dbReference>
<evidence type="ECO:0000313" key="1">
    <source>
        <dbReference type="EMBL" id="RPA26277.1"/>
    </source>
</evidence>
<proteinExistence type="predicted"/>
<name>A0AAX1X6Q6_BURML</name>
<comment type="caution">
    <text evidence="1">The sequence shown here is derived from an EMBL/GenBank/DDBJ whole genome shotgun (WGS) entry which is preliminary data.</text>
</comment>
<dbReference type="AlphaFoldDB" id="A0AAX1X6Q6"/>
<organism evidence="1 2">
    <name type="scientific">Burkholderia mallei</name>
    <name type="common">Pseudomonas mallei</name>
    <dbReference type="NCBI Taxonomy" id="13373"/>
    <lineage>
        <taxon>Bacteria</taxon>
        <taxon>Pseudomonadati</taxon>
        <taxon>Pseudomonadota</taxon>
        <taxon>Betaproteobacteria</taxon>
        <taxon>Burkholderiales</taxon>
        <taxon>Burkholderiaceae</taxon>
        <taxon>Burkholderia</taxon>
        <taxon>pseudomallei group</taxon>
    </lineage>
</organism>
<dbReference type="Proteomes" id="UP000269379">
    <property type="component" value="Chromosome 1"/>
</dbReference>
<reference evidence="2" key="1">
    <citation type="submission" date="2018-10" db="EMBL/GenBank/DDBJ databases">
        <title>FDA dAtabase for Regulatory Grade micrObial Sequences (FDA-ARGOS): Supporting development and validation of Infectious Disease Dx tests.</title>
        <authorList>
            <person name="Minogue T."/>
            <person name="Wolcott M."/>
            <person name="Wasieloski L."/>
            <person name="Aguilar W."/>
            <person name="Moore D."/>
            <person name="Jaissle J."/>
            <person name="Tallon L."/>
            <person name="Sadzewicz L."/>
            <person name="Zhao X."/>
            <person name="Vavikolanu K."/>
            <person name="Mehta A."/>
            <person name="Aluvathingal J."/>
            <person name="Nadendla S."/>
            <person name="Yan Y."/>
            <person name="Sichtig H."/>
        </authorList>
    </citation>
    <scope>NUCLEOTIDE SEQUENCE [LARGE SCALE GENOMIC DNA]</scope>
    <source>
        <strain evidence="2">FDAARGOS_588</strain>
    </source>
</reference>
<dbReference type="EMBL" id="RKJW01000002">
    <property type="protein sequence ID" value="RPA26277.1"/>
    <property type="molecule type" value="Genomic_DNA"/>
</dbReference>
<accession>A0AAX1X6Q6</accession>
<gene>
    <name evidence="1" type="ORF">EGT70_26045</name>
</gene>
<evidence type="ECO:0000313" key="2">
    <source>
        <dbReference type="Proteomes" id="UP000269379"/>
    </source>
</evidence>
<sequence length="45" mass="5211">MGPRRRAGPLPLATHRRRACRSMHLARRQAARFDRAVRIGMPFGR</sequence>
<dbReference type="GeneID" id="93064607"/>
<protein>
    <submittedName>
        <fullName evidence="1">Histone deacetylase</fullName>
    </submittedName>
</protein>